<evidence type="ECO:0000256" key="1">
    <source>
        <dbReference type="SAM" id="Coils"/>
    </source>
</evidence>
<name>A0A6A4GVX6_9AGAR</name>
<evidence type="ECO:0000256" key="2">
    <source>
        <dbReference type="SAM" id="MobiDB-lite"/>
    </source>
</evidence>
<evidence type="ECO:0000313" key="4">
    <source>
        <dbReference type="Proteomes" id="UP000799118"/>
    </source>
</evidence>
<protein>
    <submittedName>
        <fullName evidence="3">Uncharacterized protein</fullName>
    </submittedName>
</protein>
<feature type="coiled-coil region" evidence="1">
    <location>
        <begin position="38"/>
        <end position="65"/>
    </location>
</feature>
<reference evidence="3" key="1">
    <citation type="journal article" date="2019" name="Environ. Microbiol.">
        <title>Fungal ecological strategies reflected in gene transcription - a case study of two litter decomposers.</title>
        <authorList>
            <person name="Barbi F."/>
            <person name="Kohler A."/>
            <person name="Barry K."/>
            <person name="Baskaran P."/>
            <person name="Daum C."/>
            <person name="Fauchery L."/>
            <person name="Ihrmark K."/>
            <person name="Kuo A."/>
            <person name="LaButti K."/>
            <person name="Lipzen A."/>
            <person name="Morin E."/>
            <person name="Grigoriev I.V."/>
            <person name="Henrissat B."/>
            <person name="Lindahl B."/>
            <person name="Martin F."/>
        </authorList>
    </citation>
    <scope>NUCLEOTIDE SEQUENCE</scope>
    <source>
        <strain evidence="3">JB14</strain>
    </source>
</reference>
<feature type="region of interest" description="Disordered" evidence="2">
    <location>
        <begin position="1"/>
        <end position="26"/>
    </location>
</feature>
<dbReference type="EMBL" id="ML769704">
    <property type="protein sequence ID" value="KAE9389254.1"/>
    <property type="molecule type" value="Genomic_DNA"/>
</dbReference>
<accession>A0A6A4GVX6</accession>
<dbReference type="Proteomes" id="UP000799118">
    <property type="component" value="Unassembled WGS sequence"/>
</dbReference>
<organism evidence="3 4">
    <name type="scientific">Gymnopus androsaceus JB14</name>
    <dbReference type="NCBI Taxonomy" id="1447944"/>
    <lineage>
        <taxon>Eukaryota</taxon>
        <taxon>Fungi</taxon>
        <taxon>Dikarya</taxon>
        <taxon>Basidiomycota</taxon>
        <taxon>Agaricomycotina</taxon>
        <taxon>Agaricomycetes</taxon>
        <taxon>Agaricomycetidae</taxon>
        <taxon>Agaricales</taxon>
        <taxon>Marasmiineae</taxon>
        <taxon>Omphalotaceae</taxon>
        <taxon>Gymnopus</taxon>
    </lineage>
</organism>
<gene>
    <name evidence="3" type="ORF">BT96DRAFT_407412</name>
</gene>
<sequence length="205" mass="23426">MSAAGIASSSTSVRNSRKRSCSTDRDDRKRYAIDTLALEGLQKDNEMKETRIQELTAEVSRLEAIDQGSLQSQNSGLLELNRRFEVQVLSIICTDINNLKETRDGELEKARAAIKQFETVKAHRDKAIRDRNVLATERDEYKEEVRKLKAQIPSSRDYKSMKNEKDKLEKELASVKRRRQKDNGSVSKEEHDTVMASFLLGYSDV</sequence>
<keyword evidence="4" id="KW-1185">Reference proteome</keyword>
<evidence type="ECO:0000313" key="3">
    <source>
        <dbReference type="EMBL" id="KAE9389254.1"/>
    </source>
</evidence>
<feature type="compositionally biased region" description="Basic and acidic residues" evidence="2">
    <location>
        <begin position="156"/>
        <end position="174"/>
    </location>
</feature>
<dbReference type="AlphaFoldDB" id="A0A6A4GVX6"/>
<keyword evidence="1" id="KW-0175">Coiled coil</keyword>
<proteinExistence type="predicted"/>
<feature type="region of interest" description="Disordered" evidence="2">
    <location>
        <begin position="154"/>
        <end position="190"/>
    </location>
</feature>